<dbReference type="PROSITE" id="PS50089">
    <property type="entry name" value="ZF_RING_2"/>
    <property type="match status" value="1"/>
</dbReference>
<evidence type="ECO:0000259" key="12">
    <source>
        <dbReference type="PROSITE" id="PS50089"/>
    </source>
</evidence>
<comment type="subcellular location">
    <subcellularLocation>
        <location evidence="2">Cytoplasm</location>
    </subcellularLocation>
    <subcellularLocation>
        <location evidence="1">Nucleus</location>
    </subcellularLocation>
</comment>
<gene>
    <name evidence="13" type="ORF">SAPINGB_P002961</name>
</gene>
<keyword evidence="5" id="KW-0479">Metal-binding</keyword>
<dbReference type="RefSeq" id="XP_031853570.1">
    <property type="nucleotide sequence ID" value="XM_031997679.1"/>
</dbReference>
<keyword evidence="4" id="KW-0963">Cytoplasm</keyword>
<evidence type="ECO:0000256" key="5">
    <source>
        <dbReference type="ARBA" id="ARBA00022723"/>
    </source>
</evidence>
<sequence>MTDEPQDVEMTDQVSTTEVQKPTSSGEKKTSKSSKKRFEVRKWSAVAFWSWDIVVDTCAICRNHIMDPCIDCQANQNSSTAEDCTIAWGTCNHAFHLHCISRWIKQRQVCPLDNREWEYQKVGH</sequence>
<evidence type="ECO:0000256" key="1">
    <source>
        <dbReference type="ARBA" id="ARBA00004123"/>
    </source>
</evidence>
<evidence type="ECO:0000256" key="4">
    <source>
        <dbReference type="ARBA" id="ARBA00022490"/>
    </source>
</evidence>
<dbReference type="InterPro" id="IPR024766">
    <property type="entry name" value="Znf_RING_H2"/>
</dbReference>
<dbReference type="Gene3D" id="3.30.40.10">
    <property type="entry name" value="Zinc/RING finger domain, C3HC4 (zinc finger)"/>
    <property type="match status" value="1"/>
</dbReference>
<dbReference type="EMBL" id="CABVLU010000002">
    <property type="protein sequence ID" value="VVT51032.1"/>
    <property type="molecule type" value="Genomic_DNA"/>
</dbReference>
<feature type="domain" description="RING-type" evidence="12">
    <location>
        <begin position="58"/>
        <end position="114"/>
    </location>
</feature>
<accession>A0A5E8BJG8</accession>
<dbReference type="GO" id="GO:0016567">
    <property type="term" value="P:protein ubiquitination"/>
    <property type="evidence" value="ECO:0007669"/>
    <property type="project" value="UniProtKB-UniPathway"/>
</dbReference>
<dbReference type="OrthoDB" id="8962942at2759"/>
<dbReference type="FunFam" id="3.30.40.10:FF:000010">
    <property type="entry name" value="E3 ubiquitin-protein ligase RBX1"/>
    <property type="match status" value="1"/>
</dbReference>
<feature type="compositionally biased region" description="Polar residues" evidence="11">
    <location>
        <begin position="12"/>
        <end position="23"/>
    </location>
</feature>
<keyword evidence="9" id="KW-0539">Nucleus</keyword>
<feature type="region of interest" description="Disordered" evidence="11">
    <location>
        <begin position="1"/>
        <end position="39"/>
    </location>
</feature>
<evidence type="ECO:0000256" key="9">
    <source>
        <dbReference type="ARBA" id="ARBA00023242"/>
    </source>
</evidence>
<dbReference type="GO" id="GO:0051603">
    <property type="term" value="P:proteolysis involved in protein catabolic process"/>
    <property type="evidence" value="ECO:0007669"/>
    <property type="project" value="UniProtKB-ARBA"/>
</dbReference>
<name>A0A5E8BJG8_9ASCO</name>
<evidence type="ECO:0000256" key="7">
    <source>
        <dbReference type="ARBA" id="ARBA00022786"/>
    </source>
</evidence>
<dbReference type="AlphaFoldDB" id="A0A5E8BJG8"/>
<dbReference type="Proteomes" id="UP000398389">
    <property type="component" value="Unassembled WGS sequence"/>
</dbReference>
<dbReference type="GO" id="GO:0005634">
    <property type="term" value="C:nucleus"/>
    <property type="evidence" value="ECO:0007669"/>
    <property type="project" value="UniProtKB-SubCell"/>
</dbReference>
<feature type="compositionally biased region" description="Basic and acidic residues" evidence="11">
    <location>
        <begin position="26"/>
        <end position="39"/>
    </location>
</feature>
<dbReference type="SUPFAM" id="SSF57850">
    <property type="entry name" value="RING/U-box"/>
    <property type="match status" value="1"/>
</dbReference>
<protein>
    <recommendedName>
        <fullName evidence="12">RING-type domain-containing protein</fullName>
    </recommendedName>
</protein>
<keyword evidence="6 10" id="KW-0863">Zinc-finger</keyword>
<evidence type="ECO:0000256" key="6">
    <source>
        <dbReference type="ARBA" id="ARBA00022771"/>
    </source>
</evidence>
<dbReference type="CDD" id="cd16485">
    <property type="entry name" value="mRING-H2-C3H2C2D_RBX1"/>
    <property type="match status" value="1"/>
</dbReference>
<evidence type="ECO:0000256" key="2">
    <source>
        <dbReference type="ARBA" id="ARBA00004496"/>
    </source>
</evidence>
<dbReference type="PANTHER" id="PTHR11210">
    <property type="entry name" value="RING BOX"/>
    <property type="match status" value="1"/>
</dbReference>
<proteinExistence type="predicted"/>
<evidence type="ECO:0000256" key="3">
    <source>
        <dbReference type="ARBA" id="ARBA00004906"/>
    </source>
</evidence>
<dbReference type="Pfam" id="PF12678">
    <property type="entry name" value="zf-rbx1"/>
    <property type="match status" value="1"/>
</dbReference>
<dbReference type="InterPro" id="IPR013083">
    <property type="entry name" value="Znf_RING/FYVE/PHD"/>
</dbReference>
<keyword evidence="8" id="KW-0862">Zinc</keyword>
<keyword evidence="14" id="KW-1185">Reference proteome</keyword>
<evidence type="ECO:0000313" key="13">
    <source>
        <dbReference type="EMBL" id="VVT51032.1"/>
    </source>
</evidence>
<evidence type="ECO:0000256" key="11">
    <source>
        <dbReference type="SAM" id="MobiDB-lite"/>
    </source>
</evidence>
<dbReference type="InterPro" id="IPR001841">
    <property type="entry name" value="Znf_RING"/>
</dbReference>
<evidence type="ECO:0000256" key="10">
    <source>
        <dbReference type="PROSITE-ProRule" id="PRU00175"/>
    </source>
</evidence>
<evidence type="ECO:0000256" key="8">
    <source>
        <dbReference type="ARBA" id="ARBA00022833"/>
    </source>
</evidence>
<dbReference type="UniPathway" id="UPA00143"/>
<keyword evidence="7" id="KW-0833">Ubl conjugation pathway</keyword>
<evidence type="ECO:0000313" key="14">
    <source>
        <dbReference type="Proteomes" id="UP000398389"/>
    </source>
</evidence>
<dbReference type="GO" id="GO:0005737">
    <property type="term" value="C:cytoplasm"/>
    <property type="evidence" value="ECO:0007669"/>
    <property type="project" value="UniProtKB-SubCell"/>
</dbReference>
<comment type="pathway">
    <text evidence="3">Protein modification; protein ubiquitination.</text>
</comment>
<feature type="compositionally biased region" description="Acidic residues" evidence="11">
    <location>
        <begin position="1"/>
        <end position="10"/>
    </location>
</feature>
<organism evidence="13 14">
    <name type="scientific">Magnusiomyces paraingens</name>
    <dbReference type="NCBI Taxonomy" id="2606893"/>
    <lineage>
        <taxon>Eukaryota</taxon>
        <taxon>Fungi</taxon>
        <taxon>Dikarya</taxon>
        <taxon>Ascomycota</taxon>
        <taxon>Saccharomycotina</taxon>
        <taxon>Dipodascomycetes</taxon>
        <taxon>Dipodascales</taxon>
        <taxon>Dipodascaceae</taxon>
        <taxon>Magnusiomyces</taxon>
    </lineage>
</organism>
<dbReference type="InterPro" id="IPR051031">
    <property type="entry name" value="RING-box_E3_Ubiquitin_Ligase"/>
</dbReference>
<reference evidence="13 14" key="1">
    <citation type="submission" date="2019-09" db="EMBL/GenBank/DDBJ databases">
        <authorList>
            <person name="Brejova B."/>
        </authorList>
    </citation>
    <scope>NUCLEOTIDE SEQUENCE [LARGE SCALE GENOMIC DNA]</scope>
</reference>
<dbReference type="GeneID" id="43581779"/>
<dbReference type="GO" id="GO:0008270">
    <property type="term" value="F:zinc ion binding"/>
    <property type="evidence" value="ECO:0007669"/>
    <property type="project" value="UniProtKB-KW"/>
</dbReference>